<evidence type="ECO:0000256" key="1">
    <source>
        <dbReference type="SAM" id="SignalP"/>
    </source>
</evidence>
<evidence type="ECO:0000313" key="4">
    <source>
        <dbReference type="Proteomes" id="UP001596174"/>
    </source>
</evidence>
<dbReference type="SUPFAM" id="SSF49299">
    <property type="entry name" value="PKD domain"/>
    <property type="match status" value="1"/>
</dbReference>
<dbReference type="InterPro" id="IPR013783">
    <property type="entry name" value="Ig-like_fold"/>
</dbReference>
<feature type="signal peptide" evidence="1">
    <location>
        <begin position="1"/>
        <end position="27"/>
    </location>
</feature>
<dbReference type="EMBL" id="JBHSQJ010000039">
    <property type="protein sequence ID" value="MFC5907725.1"/>
    <property type="molecule type" value="Genomic_DNA"/>
</dbReference>
<feature type="chain" id="PRO_5046007107" description="PKD domain-containing protein" evidence="1">
    <location>
        <begin position="28"/>
        <end position="528"/>
    </location>
</feature>
<dbReference type="PROSITE" id="PS50093">
    <property type="entry name" value="PKD"/>
    <property type="match status" value="1"/>
</dbReference>
<sequence length="528" mass="54665">MRRSAAIVGCSAVVSVLSAWLPASASAAPQQAGATTPPLHVWNTQAQATGTRSVRLTTDIQESQVSGPGTLVVDWGDGQQSTLDYTDDASRWMPAAFAHSYAQPGVYTVKVTASEGNQTASQQVSVTTRGSEFFPVGPSRVLDTRTGKGTGIAARVTSGWTVTIDPATFPGRPSGPLSAVVLNLTAVTPSGNGYVTAWSDISGSRPSSSSLNYLAGQTRANTVTVPVGPDGKIHLYNQGGTVDLLADVEGYYAVQHGQGYHPLVPVRLLDTRTAFNGRAAAKVPGRGSTTFTVAGTSHVPTQGATAVALNLTETGSTAPGFVTAYPDGTALPQASNLNFGARQDVPNLVIVPLGKDGKVRLFNGSGRAIDVVADIEGYYTSTPGLDFVPAQLAPGGLPTTNPAPIAATRILDTRTGLSWQNHVPKGRLGAHKALSMLVPAFLNEDAPAQALVLNLTTVNPDANGWLWVDYLDQSAAQATSGANYVAHRAVSNGFMAITEGNPRGIELSFANVSPGSTDLVADVAGYFA</sequence>
<gene>
    <name evidence="3" type="ORF">ACFP3V_10890</name>
</gene>
<dbReference type="InterPro" id="IPR000601">
    <property type="entry name" value="PKD_dom"/>
</dbReference>
<dbReference type="RefSeq" id="WP_380582438.1">
    <property type="nucleotide sequence ID" value="NZ_JBHSQJ010000039.1"/>
</dbReference>
<comment type="caution">
    <text evidence="3">The sequence shown here is derived from an EMBL/GenBank/DDBJ whole genome shotgun (WGS) entry which is preliminary data.</text>
</comment>
<keyword evidence="4" id="KW-1185">Reference proteome</keyword>
<evidence type="ECO:0000259" key="2">
    <source>
        <dbReference type="PROSITE" id="PS50093"/>
    </source>
</evidence>
<dbReference type="InterPro" id="IPR035986">
    <property type="entry name" value="PKD_dom_sf"/>
</dbReference>
<proteinExistence type="predicted"/>
<feature type="domain" description="PKD" evidence="2">
    <location>
        <begin position="74"/>
        <end position="127"/>
    </location>
</feature>
<name>A0ABW1FYY7_9ACTN</name>
<accession>A0ABW1FYY7</accession>
<organism evidence="3 4">
    <name type="scientific">Streptacidiphilus monticola</name>
    <dbReference type="NCBI Taxonomy" id="2161674"/>
    <lineage>
        <taxon>Bacteria</taxon>
        <taxon>Bacillati</taxon>
        <taxon>Actinomycetota</taxon>
        <taxon>Actinomycetes</taxon>
        <taxon>Kitasatosporales</taxon>
        <taxon>Streptomycetaceae</taxon>
        <taxon>Streptacidiphilus</taxon>
    </lineage>
</organism>
<dbReference type="Proteomes" id="UP001596174">
    <property type="component" value="Unassembled WGS sequence"/>
</dbReference>
<reference evidence="4" key="1">
    <citation type="journal article" date="2019" name="Int. J. Syst. Evol. Microbiol.">
        <title>The Global Catalogue of Microorganisms (GCM) 10K type strain sequencing project: providing services to taxonomists for standard genome sequencing and annotation.</title>
        <authorList>
            <consortium name="The Broad Institute Genomics Platform"/>
            <consortium name="The Broad Institute Genome Sequencing Center for Infectious Disease"/>
            <person name="Wu L."/>
            <person name="Ma J."/>
        </authorList>
    </citation>
    <scope>NUCLEOTIDE SEQUENCE [LARGE SCALE GENOMIC DNA]</scope>
    <source>
        <strain evidence="4">JCM 4816</strain>
    </source>
</reference>
<evidence type="ECO:0000313" key="3">
    <source>
        <dbReference type="EMBL" id="MFC5907725.1"/>
    </source>
</evidence>
<dbReference type="Gene3D" id="2.60.40.10">
    <property type="entry name" value="Immunoglobulins"/>
    <property type="match status" value="1"/>
</dbReference>
<keyword evidence="1" id="KW-0732">Signal</keyword>
<protein>
    <recommendedName>
        <fullName evidence="2">PKD domain-containing protein</fullName>
    </recommendedName>
</protein>